<protein>
    <submittedName>
        <fullName evidence="2">Uncharacterized protein</fullName>
    </submittedName>
</protein>
<evidence type="ECO:0000313" key="2">
    <source>
        <dbReference type="EMBL" id="RHW29494.1"/>
    </source>
</evidence>
<feature type="chain" id="PRO_5018984871" evidence="1">
    <location>
        <begin position="19"/>
        <end position="151"/>
    </location>
</feature>
<name>A0A417YAE2_9BACI</name>
<organism evidence="2 3">
    <name type="scientific">Oceanobacillus profundus</name>
    <dbReference type="NCBI Taxonomy" id="372463"/>
    <lineage>
        <taxon>Bacteria</taxon>
        <taxon>Bacillati</taxon>
        <taxon>Bacillota</taxon>
        <taxon>Bacilli</taxon>
        <taxon>Bacillales</taxon>
        <taxon>Bacillaceae</taxon>
        <taxon>Oceanobacillus</taxon>
    </lineage>
</organism>
<keyword evidence="1" id="KW-0732">Signal</keyword>
<feature type="signal peptide" evidence="1">
    <location>
        <begin position="1"/>
        <end position="18"/>
    </location>
</feature>
<dbReference type="Proteomes" id="UP000285456">
    <property type="component" value="Unassembled WGS sequence"/>
</dbReference>
<accession>A0A417YAE2</accession>
<comment type="caution">
    <text evidence="2">The sequence shown here is derived from an EMBL/GenBank/DDBJ whole genome shotgun (WGS) entry which is preliminary data.</text>
</comment>
<dbReference type="RefSeq" id="WP_095313745.1">
    <property type="nucleotide sequence ID" value="NZ_JAUOPF010000004.1"/>
</dbReference>
<gene>
    <name evidence="2" type="ORF">D1B32_21725</name>
</gene>
<reference evidence="2 3" key="1">
    <citation type="journal article" date="2007" name="Int. J. Syst. Evol. Microbiol.">
        <title>Oceanobacillus profundus sp. nov., isolated from a deep-sea sediment core.</title>
        <authorList>
            <person name="Kim Y.G."/>
            <person name="Choi D.H."/>
            <person name="Hyun S."/>
            <person name="Cho B.C."/>
        </authorList>
    </citation>
    <scope>NUCLEOTIDE SEQUENCE [LARGE SCALE GENOMIC DNA]</scope>
    <source>
        <strain evidence="2 3">DSM 18246</strain>
    </source>
</reference>
<keyword evidence="3" id="KW-1185">Reference proteome</keyword>
<sequence length="151" mass="16120">MGVVASFLVSAFAFNVSAAVSRVIGVTPYEAQEIGLSFETSESITRSELVNFLHEIEYAESSEDALDNVRFGIAAGIVTYPLSNFGISIGASGASGLLSSFIISNDLGSRGIQTVLNSSTADNFLISIEYERGNRGQDYWYEASDISVVPN</sequence>
<proteinExistence type="predicted"/>
<evidence type="ECO:0000256" key="1">
    <source>
        <dbReference type="SAM" id="SignalP"/>
    </source>
</evidence>
<dbReference type="AlphaFoldDB" id="A0A417YAE2"/>
<evidence type="ECO:0000313" key="3">
    <source>
        <dbReference type="Proteomes" id="UP000285456"/>
    </source>
</evidence>
<dbReference type="EMBL" id="QWEH01000024">
    <property type="protein sequence ID" value="RHW29494.1"/>
    <property type="molecule type" value="Genomic_DNA"/>
</dbReference>